<feature type="domain" description="EamA" evidence="7">
    <location>
        <begin position="281"/>
        <end position="411"/>
    </location>
</feature>
<keyword evidence="2 6" id="KW-0812">Transmembrane</keyword>
<evidence type="ECO:0000256" key="1">
    <source>
        <dbReference type="ARBA" id="ARBA00004141"/>
    </source>
</evidence>
<feature type="transmembrane region" description="Helical" evidence="6">
    <location>
        <begin position="308"/>
        <end position="328"/>
    </location>
</feature>
<dbReference type="SUPFAM" id="SSF103481">
    <property type="entry name" value="Multidrug resistance efflux transporter EmrE"/>
    <property type="match status" value="2"/>
</dbReference>
<feature type="transmembrane region" description="Helical" evidence="6">
    <location>
        <begin position="278"/>
        <end position="301"/>
    </location>
</feature>
<comment type="subcellular location">
    <subcellularLocation>
        <location evidence="1">Membrane</location>
        <topology evidence="1">Multi-pass membrane protein</topology>
    </subcellularLocation>
</comment>
<dbReference type="Pfam" id="PF00892">
    <property type="entry name" value="EamA"/>
    <property type="match status" value="2"/>
</dbReference>
<keyword evidence="9" id="KW-1185">Reference proteome</keyword>
<feature type="transmembrane region" description="Helical" evidence="6">
    <location>
        <begin position="394"/>
        <end position="416"/>
    </location>
</feature>
<dbReference type="Proteomes" id="UP001642540">
    <property type="component" value="Unassembled WGS sequence"/>
</dbReference>
<dbReference type="PANTHER" id="PTHR22911">
    <property type="entry name" value="ACYL-MALONYL CONDENSING ENZYME-RELATED"/>
    <property type="match status" value="1"/>
</dbReference>
<feature type="transmembrane region" description="Helical" evidence="6">
    <location>
        <begin position="119"/>
        <end position="138"/>
    </location>
</feature>
<feature type="domain" description="EamA" evidence="7">
    <location>
        <begin position="120"/>
        <end position="262"/>
    </location>
</feature>
<feature type="transmembrane region" description="Helical" evidence="6">
    <location>
        <begin position="221"/>
        <end position="239"/>
    </location>
</feature>
<feature type="compositionally biased region" description="Polar residues" evidence="5">
    <location>
        <begin position="13"/>
        <end position="24"/>
    </location>
</feature>
<protein>
    <recommendedName>
        <fullName evidence="7">EamA domain-containing protein</fullName>
    </recommendedName>
</protein>
<feature type="transmembrane region" description="Helical" evidence="6">
    <location>
        <begin position="246"/>
        <end position="266"/>
    </location>
</feature>
<keyword evidence="4 6" id="KW-0472">Membrane</keyword>
<dbReference type="PANTHER" id="PTHR22911:SF6">
    <property type="entry name" value="SOLUTE CARRIER FAMILY 35 MEMBER G1"/>
    <property type="match status" value="1"/>
</dbReference>
<evidence type="ECO:0000256" key="6">
    <source>
        <dbReference type="SAM" id="Phobius"/>
    </source>
</evidence>
<feature type="region of interest" description="Disordered" evidence="5">
    <location>
        <begin position="1"/>
        <end position="34"/>
    </location>
</feature>
<sequence length="434" mass="47630">MENEGKPEDPEEGSNSVATKRSSNPDPPPKYENVKINSEKVVIISPDLVFHKTGEFVDNEPTERDKLQAPAVEVFEGDPSLTVEGQVAFMTNSRLSLRGGGPNRRISTVSNKALGWKRYLGLIYTLISTNMFSLSSNILKLMGHINPLNLGTYAFPIAALLSAPFIWYTLKVEKKPVMTNILPISKNKKSVFFMWFRAMTSVAITYGLITAFKYISVADTRTILAASVITVNFFGWICLGEKCGVVPILVAIMALCGIGVMTRPPALTGADEFDSDTLIGVSVAFGCMILATVIILSLRFLQNVHHGVLNTFLYSWAFLCSVPFAIAFGKLEIPENGWDIVGMLGVGVLWSLGNTFLVLALQAEEAGVVALIRTSEVIFTFFWQMVILDIYPDFISLIGAVLVLTGVIVVTLRKWVASLDSESSLRKRVAFLLL</sequence>
<name>A0ABP1S6T0_9HEXA</name>
<keyword evidence="3 6" id="KW-1133">Transmembrane helix</keyword>
<evidence type="ECO:0000313" key="8">
    <source>
        <dbReference type="EMBL" id="CAL8144549.1"/>
    </source>
</evidence>
<evidence type="ECO:0000256" key="3">
    <source>
        <dbReference type="ARBA" id="ARBA00022989"/>
    </source>
</evidence>
<comment type="caution">
    <text evidence="8">The sequence shown here is derived from an EMBL/GenBank/DDBJ whole genome shotgun (WGS) entry which is preliminary data.</text>
</comment>
<feature type="transmembrane region" description="Helical" evidence="6">
    <location>
        <begin position="191"/>
        <end position="215"/>
    </location>
</feature>
<gene>
    <name evidence="8" type="ORF">ODALV1_LOCUS30225</name>
</gene>
<reference evidence="8 9" key="1">
    <citation type="submission" date="2024-08" db="EMBL/GenBank/DDBJ databases">
        <authorList>
            <person name="Cucini C."/>
            <person name="Frati F."/>
        </authorList>
    </citation>
    <scope>NUCLEOTIDE SEQUENCE [LARGE SCALE GENOMIC DNA]</scope>
</reference>
<feature type="transmembrane region" description="Helical" evidence="6">
    <location>
        <begin position="340"/>
        <end position="361"/>
    </location>
</feature>
<dbReference type="EMBL" id="CAXLJM020000161">
    <property type="protein sequence ID" value="CAL8144549.1"/>
    <property type="molecule type" value="Genomic_DNA"/>
</dbReference>
<dbReference type="InterPro" id="IPR000620">
    <property type="entry name" value="EamA_dom"/>
</dbReference>
<evidence type="ECO:0000256" key="4">
    <source>
        <dbReference type="ARBA" id="ARBA00023136"/>
    </source>
</evidence>
<dbReference type="InterPro" id="IPR037185">
    <property type="entry name" value="EmrE-like"/>
</dbReference>
<feature type="transmembrane region" description="Helical" evidence="6">
    <location>
        <begin position="150"/>
        <end position="170"/>
    </location>
</feature>
<organism evidence="8 9">
    <name type="scientific">Orchesella dallaii</name>
    <dbReference type="NCBI Taxonomy" id="48710"/>
    <lineage>
        <taxon>Eukaryota</taxon>
        <taxon>Metazoa</taxon>
        <taxon>Ecdysozoa</taxon>
        <taxon>Arthropoda</taxon>
        <taxon>Hexapoda</taxon>
        <taxon>Collembola</taxon>
        <taxon>Entomobryomorpha</taxon>
        <taxon>Entomobryoidea</taxon>
        <taxon>Orchesellidae</taxon>
        <taxon>Orchesellinae</taxon>
        <taxon>Orchesella</taxon>
    </lineage>
</organism>
<evidence type="ECO:0000259" key="7">
    <source>
        <dbReference type="Pfam" id="PF00892"/>
    </source>
</evidence>
<proteinExistence type="predicted"/>
<feature type="transmembrane region" description="Helical" evidence="6">
    <location>
        <begin position="368"/>
        <end position="388"/>
    </location>
</feature>
<evidence type="ECO:0000313" key="9">
    <source>
        <dbReference type="Proteomes" id="UP001642540"/>
    </source>
</evidence>
<evidence type="ECO:0000256" key="5">
    <source>
        <dbReference type="SAM" id="MobiDB-lite"/>
    </source>
</evidence>
<evidence type="ECO:0000256" key="2">
    <source>
        <dbReference type="ARBA" id="ARBA00022692"/>
    </source>
</evidence>
<accession>A0ABP1S6T0</accession>